<dbReference type="Pfam" id="PF08534">
    <property type="entry name" value="Redoxin"/>
    <property type="match status" value="1"/>
</dbReference>
<keyword evidence="1 6" id="KW-0575">Peroxidase</keyword>
<feature type="domain" description="Thioredoxin" evidence="7">
    <location>
        <begin position="2"/>
        <end position="161"/>
    </location>
</feature>
<dbReference type="RefSeq" id="WP_068348446.1">
    <property type="nucleotide sequence ID" value="NZ_LQBQ01000035.1"/>
</dbReference>
<evidence type="ECO:0000259" key="7">
    <source>
        <dbReference type="PROSITE" id="PS51352"/>
    </source>
</evidence>
<dbReference type="EC" id="1.11.1.27" evidence="6"/>
<comment type="function">
    <text evidence="6">Thiol-specific peroxidase that catalyzes the reduction of hydrogen peroxide and organic hydroperoxides to water and alcohols, respectively. Plays a role in cell protection against oxidative stress by detoxifying peroxides.</text>
</comment>
<dbReference type="GO" id="GO:0034599">
    <property type="term" value="P:cellular response to oxidative stress"/>
    <property type="evidence" value="ECO:0007669"/>
    <property type="project" value="InterPro"/>
</dbReference>
<keyword evidence="3 6" id="KW-0560">Oxidoreductase</keyword>
<organism evidence="8 9">
    <name type="scientific">Ruegeria marisrubri</name>
    <dbReference type="NCBI Taxonomy" id="1685379"/>
    <lineage>
        <taxon>Bacteria</taxon>
        <taxon>Pseudomonadati</taxon>
        <taxon>Pseudomonadota</taxon>
        <taxon>Alphaproteobacteria</taxon>
        <taxon>Rhodobacterales</taxon>
        <taxon>Roseobacteraceae</taxon>
        <taxon>Ruegeria</taxon>
    </lineage>
</organism>
<dbReference type="InterPro" id="IPR036249">
    <property type="entry name" value="Thioredoxin-like_sf"/>
</dbReference>
<dbReference type="GO" id="GO:0005737">
    <property type="term" value="C:cytoplasm"/>
    <property type="evidence" value="ECO:0007669"/>
    <property type="project" value="TreeGrafter"/>
</dbReference>
<evidence type="ECO:0000256" key="5">
    <source>
        <dbReference type="PIRSR" id="PIRSR637944-1"/>
    </source>
</evidence>
<dbReference type="STRING" id="1685379.AVO45_12040"/>
<dbReference type="GO" id="GO:0042744">
    <property type="term" value="P:hydrogen peroxide catabolic process"/>
    <property type="evidence" value="ECO:0007669"/>
    <property type="project" value="TreeGrafter"/>
</dbReference>
<comment type="catalytic activity">
    <reaction evidence="6">
        <text>a hydroperoxide + 2 glutathione = an alcohol + glutathione disulfide + H2O</text>
        <dbReference type="Rhea" id="RHEA:62632"/>
        <dbReference type="ChEBI" id="CHEBI:15377"/>
        <dbReference type="ChEBI" id="CHEBI:30879"/>
        <dbReference type="ChEBI" id="CHEBI:35924"/>
        <dbReference type="ChEBI" id="CHEBI:57925"/>
        <dbReference type="ChEBI" id="CHEBI:58297"/>
        <dbReference type="EC" id="1.11.1.27"/>
    </reaction>
</comment>
<dbReference type="SUPFAM" id="SSF52833">
    <property type="entry name" value="Thioredoxin-like"/>
    <property type="match status" value="1"/>
</dbReference>
<evidence type="ECO:0000256" key="2">
    <source>
        <dbReference type="ARBA" id="ARBA00022862"/>
    </source>
</evidence>
<dbReference type="OrthoDB" id="9800621at2"/>
<evidence type="ECO:0000256" key="3">
    <source>
        <dbReference type="ARBA" id="ARBA00023002"/>
    </source>
</evidence>
<accession>A0A0X3TL58</accession>
<evidence type="ECO:0000256" key="1">
    <source>
        <dbReference type="ARBA" id="ARBA00022559"/>
    </source>
</evidence>
<dbReference type="PANTHER" id="PTHR10430:SF16">
    <property type="entry name" value="PEROXIREDOXIN-5, MITOCHONDRIAL"/>
    <property type="match status" value="1"/>
</dbReference>
<evidence type="ECO:0000313" key="8">
    <source>
        <dbReference type="EMBL" id="KUJ76512.1"/>
    </source>
</evidence>
<dbReference type="GO" id="GO:0008379">
    <property type="term" value="F:thioredoxin peroxidase activity"/>
    <property type="evidence" value="ECO:0007669"/>
    <property type="project" value="InterPro"/>
</dbReference>
<dbReference type="InterPro" id="IPR037944">
    <property type="entry name" value="PRX5-like"/>
</dbReference>
<dbReference type="PROSITE" id="PS51352">
    <property type="entry name" value="THIOREDOXIN_2"/>
    <property type="match status" value="1"/>
</dbReference>
<dbReference type="InterPro" id="IPR013766">
    <property type="entry name" value="Thioredoxin_domain"/>
</dbReference>
<comment type="caution">
    <text evidence="8">The sequence shown here is derived from an EMBL/GenBank/DDBJ whole genome shotgun (WGS) entry which is preliminary data.</text>
</comment>
<gene>
    <name evidence="8" type="ORF">AVO45_12040</name>
</gene>
<protein>
    <recommendedName>
        <fullName evidence="6">Glutathione-dependent peroxiredoxin</fullName>
        <ecNumber evidence="6">1.11.1.27</ecNumber>
    </recommendedName>
</protein>
<keyword evidence="9" id="KW-1185">Reference proteome</keyword>
<dbReference type="CDD" id="cd03013">
    <property type="entry name" value="PRX5_like"/>
    <property type="match status" value="1"/>
</dbReference>
<dbReference type="Gene3D" id="3.40.30.10">
    <property type="entry name" value="Glutaredoxin"/>
    <property type="match status" value="1"/>
</dbReference>
<dbReference type="EMBL" id="LQBQ01000035">
    <property type="protein sequence ID" value="KUJ76512.1"/>
    <property type="molecule type" value="Genomic_DNA"/>
</dbReference>
<feature type="active site" description="Cysteine sulfenic acid (-SOH) intermediate" evidence="5">
    <location>
        <position position="48"/>
    </location>
</feature>
<keyword evidence="4 6" id="KW-0676">Redox-active center</keyword>
<dbReference type="GO" id="GO:0045454">
    <property type="term" value="P:cell redox homeostasis"/>
    <property type="evidence" value="ECO:0007669"/>
    <property type="project" value="TreeGrafter"/>
</dbReference>
<dbReference type="Proteomes" id="UP000053791">
    <property type="component" value="Unassembled WGS sequence"/>
</dbReference>
<sequence>MISVGDSLPDAKLIRMTDSGPEVVRLSDKLTGRKVVLVAVPAAFSGLCDQVHLPSFIRTKPQFDAKGVDEIICLAVNDPFVMKAWGESTGATEAGITLLADADGSFTREIGMNFDAPVVGLYGRSVRYAMVVEDGVVRALNTESEHGICDRTAGETLLEEI</sequence>
<dbReference type="AlphaFoldDB" id="A0A0X3TL58"/>
<proteinExistence type="inferred from homology"/>
<reference evidence="8 9" key="1">
    <citation type="submission" date="2015-12" db="EMBL/GenBank/DDBJ databases">
        <authorList>
            <person name="Shamseldin A."/>
            <person name="Moawad H."/>
            <person name="Abd El-Rahim W.M."/>
            <person name="Sadowsky M.J."/>
        </authorList>
    </citation>
    <scope>NUCLEOTIDE SEQUENCE [LARGE SCALE GENOMIC DNA]</scope>
    <source>
        <strain evidence="8 9">ZGT118</strain>
    </source>
</reference>
<name>A0A0X3TL58_9RHOB</name>
<dbReference type="FunFam" id="3.40.30.10:FF:000020">
    <property type="entry name" value="Peroxiredoxin"/>
    <property type="match status" value="1"/>
</dbReference>
<evidence type="ECO:0000256" key="6">
    <source>
        <dbReference type="RuleBase" id="RU366011"/>
    </source>
</evidence>
<comment type="similarity">
    <text evidence="6">Belongs to the peroxiredoxin family. Prx5 subfamily.</text>
</comment>
<evidence type="ECO:0000313" key="9">
    <source>
        <dbReference type="Proteomes" id="UP000053791"/>
    </source>
</evidence>
<evidence type="ECO:0000256" key="4">
    <source>
        <dbReference type="ARBA" id="ARBA00023284"/>
    </source>
</evidence>
<keyword evidence="2 6" id="KW-0049">Antioxidant</keyword>
<dbReference type="InterPro" id="IPR013740">
    <property type="entry name" value="Redoxin"/>
</dbReference>
<dbReference type="PANTHER" id="PTHR10430">
    <property type="entry name" value="PEROXIREDOXIN"/>
    <property type="match status" value="1"/>
</dbReference>